<accession>X0W3H1</accession>
<reference evidence="1" key="1">
    <citation type="journal article" date="2014" name="Front. Microbiol.">
        <title>High frequency of phylogenetically diverse reductive dehalogenase-homologous genes in deep subseafloor sedimentary metagenomes.</title>
        <authorList>
            <person name="Kawai M."/>
            <person name="Futagami T."/>
            <person name="Toyoda A."/>
            <person name="Takaki Y."/>
            <person name="Nishi S."/>
            <person name="Hori S."/>
            <person name="Arai W."/>
            <person name="Tsubouchi T."/>
            <person name="Morono Y."/>
            <person name="Uchiyama I."/>
            <person name="Ito T."/>
            <person name="Fujiyama A."/>
            <person name="Inagaki F."/>
            <person name="Takami H."/>
        </authorList>
    </citation>
    <scope>NUCLEOTIDE SEQUENCE</scope>
    <source>
        <strain evidence="1">Expedition CK06-06</strain>
    </source>
</reference>
<protein>
    <recommendedName>
        <fullName evidence="2">Big-1 domain-containing protein</fullName>
    </recommendedName>
</protein>
<feature type="non-terminal residue" evidence="1">
    <location>
        <position position="253"/>
    </location>
</feature>
<proteinExistence type="predicted"/>
<evidence type="ECO:0008006" key="2">
    <source>
        <dbReference type="Google" id="ProtNLM"/>
    </source>
</evidence>
<name>X0W3H1_9ZZZZ</name>
<evidence type="ECO:0000313" key="1">
    <source>
        <dbReference type="EMBL" id="GAG25090.1"/>
    </source>
</evidence>
<gene>
    <name evidence="1" type="ORF">S01H1_61000</name>
</gene>
<organism evidence="1">
    <name type="scientific">marine sediment metagenome</name>
    <dbReference type="NCBI Taxonomy" id="412755"/>
    <lineage>
        <taxon>unclassified sequences</taxon>
        <taxon>metagenomes</taxon>
        <taxon>ecological metagenomes</taxon>
    </lineage>
</organism>
<dbReference type="AlphaFoldDB" id="X0W3H1"/>
<dbReference type="EMBL" id="BARS01039974">
    <property type="protein sequence ID" value="GAG25090.1"/>
    <property type="molecule type" value="Genomic_DNA"/>
</dbReference>
<sequence>IGDQSVDGTTDASGFATAEMILNQPAGSYTVEGAFAGDGYYAADSFFDIFFEIVVEDTELTYTGDVSGQYSDTVTLSATLSELSESLPTGWDQSECESAPYNGHWLPKNDGTGESGCWFIGKHYFEHGYDPQPYEDQYQSSCKDRCEAKGLKCDPSNWNDDASGSVATAVGWGGYAPGYTTTQTWAPGIWPDCWCSSGWGCGHRYYRRAEGVTQDCDAVSTHYCYGYMGQNFWNQTRLCVCELSIEPEPEADV</sequence>
<comment type="caution">
    <text evidence="1">The sequence shown here is derived from an EMBL/GenBank/DDBJ whole genome shotgun (WGS) entry which is preliminary data.</text>
</comment>
<feature type="non-terminal residue" evidence="1">
    <location>
        <position position="1"/>
    </location>
</feature>